<dbReference type="EMBL" id="FNED01000005">
    <property type="protein sequence ID" value="SDI59283.1"/>
    <property type="molecule type" value="Genomic_DNA"/>
</dbReference>
<keyword evidence="3" id="KW-1185">Reference proteome</keyword>
<accession>A0A0D1XXZ0</accession>
<organism evidence="1 3">
    <name type="scientific">Aneurinibacillus migulanus</name>
    <name type="common">Bacillus migulanus</name>
    <dbReference type="NCBI Taxonomy" id="47500"/>
    <lineage>
        <taxon>Bacteria</taxon>
        <taxon>Bacillati</taxon>
        <taxon>Bacillota</taxon>
        <taxon>Bacilli</taxon>
        <taxon>Bacillales</taxon>
        <taxon>Paenibacillaceae</taxon>
        <taxon>Aneurinibacillus group</taxon>
        <taxon>Aneurinibacillus</taxon>
    </lineage>
</organism>
<gene>
    <name evidence="1" type="ORF">AF333_00335</name>
    <name evidence="2" type="ORF">SAMN04487909_105222</name>
</gene>
<evidence type="ECO:0000313" key="4">
    <source>
        <dbReference type="Proteomes" id="UP000182836"/>
    </source>
</evidence>
<dbReference type="GeneID" id="42303663"/>
<evidence type="ECO:0000313" key="3">
    <source>
        <dbReference type="Proteomes" id="UP000037269"/>
    </source>
</evidence>
<name>A0A0D1XXZ0_ANEMI</name>
<dbReference type="PATRIC" id="fig|47500.12.peg.4167"/>
<dbReference type="RefSeq" id="WP_043063893.1">
    <property type="nucleotide sequence ID" value="NZ_BJOA01000073.1"/>
</dbReference>
<dbReference type="OrthoDB" id="2971177at2"/>
<evidence type="ECO:0000313" key="1">
    <source>
        <dbReference type="EMBL" id="KON99225.1"/>
    </source>
</evidence>
<sequence>MLRNKKLSGVSKPMSLVEEIFGQQGFQRRGSKEEPVFRMNMHDTSTSQTYALEIPFKEEGSEAQRFARFGEPYVAVSSSSTMRNGGTDDMIPRSISWAAESKIAEVADYLATSYRSNHI</sequence>
<dbReference type="Proteomes" id="UP000182836">
    <property type="component" value="Unassembled WGS sequence"/>
</dbReference>
<dbReference type="AlphaFoldDB" id="A0A0D1XXZ0"/>
<dbReference type="EMBL" id="LGUG01000002">
    <property type="protein sequence ID" value="KON99225.1"/>
    <property type="molecule type" value="Genomic_DNA"/>
</dbReference>
<dbReference type="Proteomes" id="UP000037269">
    <property type="component" value="Unassembled WGS sequence"/>
</dbReference>
<protein>
    <submittedName>
        <fullName evidence="1">Uncharacterized protein</fullName>
    </submittedName>
</protein>
<evidence type="ECO:0000313" key="2">
    <source>
        <dbReference type="EMBL" id="SDI59283.1"/>
    </source>
</evidence>
<reference evidence="1 3" key="1">
    <citation type="submission" date="2015-07" db="EMBL/GenBank/DDBJ databases">
        <title>Fjat-14205 dsm 2895.</title>
        <authorList>
            <person name="Liu B."/>
            <person name="Wang J."/>
            <person name="Zhu Y."/>
            <person name="Liu G."/>
            <person name="Chen Q."/>
            <person name="Chen Z."/>
            <person name="Lan J."/>
            <person name="Che J."/>
            <person name="Ge C."/>
            <person name="Shi H."/>
            <person name="Pan Z."/>
            <person name="Liu X."/>
        </authorList>
    </citation>
    <scope>NUCLEOTIDE SEQUENCE [LARGE SCALE GENOMIC DNA]</scope>
    <source>
        <strain evidence="1 3">DSM 2895</strain>
    </source>
</reference>
<proteinExistence type="predicted"/>
<reference evidence="2 4" key="2">
    <citation type="submission" date="2016-10" db="EMBL/GenBank/DDBJ databases">
        <authorList>
            <person name="de Groot N.N."/>
        </authorList>
    </citation>
    <scope>NUCLEOTIDE SEQUENCE [LARGE SCALE GENOMIC DNA]</scope>
    <source>
        <strain evidence="2 4">DSM 2895</strain>
    </source>
</reference>